<dbReference type="EMBL" id="SLWY01000015">
    <property type="protein sequence ID" value="TCO80233.1"/>
    <property type="molecule type" value="Genomic_DNA"/>
</dbReference>
<gene>
    <name evidence="1" type="ORF">EV699_1159</name>
</gene>
<dbReference type="RefSeq" id="WP_132543748.1">
    <property type="nucleotide sequence ID" value="NZ_SLWY01000015.1"/>
</dbReference>
<keyword evidence="2" id="KW-1185">Reference proteome</keyword>
<evidence type="ECO:0000313" key="1">
    <source>
        <dbReference type="EMBL" id="TCO80233.1"/>
    </source>
</evidence>
<name>A0A4R2L1R7_9GAMM</name>
<protein>
    <submittedName>
        <fullName evidence="1">Uncharacterized protein</fullName>
    </submittedName>
</protein>
<comment type="caution">
    <text evidence="1">The sequence shown here is derived from an EMBL/GenBank/DDBJ whole genome shotgun (WGS) entry which is preliminary data.</text>
</comment>
<accession>A0A4R2L1R7</accession>
<dbReference type="AlphaFoldDB" id="A0A4R2L1R7"/>
<sequence>MAPTDVYIKTDKGLAEILGRTHGLAVRLRRILIMVDGRASVAEMVARLARLGDIAGALQELAARGFIVLREPSRAVADTAAGFDLDQAKGFARYVLLGALGPVAARRVERIDAVASAAALQAELEALRGLLPQLVGRREAERVWRQLEPLLLSLTEGRPFDAGG</sequence>
<proteinExistence type="predicted"/>
<organism evidence="1 2">
    <name type="scientific">Plasticicumulans lactativorans</name>
    <dbReference type="NCBI Taxonomy" id="1133106"/>
    <lineage>
        <taxon>Bacteria</taxon>
        <taxon>Pseudomonadati</taxon>
        <taxon>Pseudomonadota</taxon>
        <taxon>Gammaproteobacteria</taxon>
        <taxon>Candidatus Competibacteraceae</taxon>
        <taxon>Plasticicumulans</taxon>
    </lineage>
</organism>
<dbReference type="OrthoDB" id="8965824at2"/>
<reference evidence="1 2" key="1">
    <citation type="submission" date="2019-03" db="EMBL/GenBank/DDBJ databases">
        <title>Genomic Encyclopedia of Type Strains, Phase IV (KMG-IV): sequencing the most valuable type-strain genomes for metagenomic binning, comparative biology and taxonomic classification.</title>
        <authorList>
            <person name="Goeker M."/>
        </authorList>
    </citation>
    <scope>NUCLEOTIDE SEQUENCE [LARGE SCALE GENOMIC DNA]</scope>
    <source>
        <strain evidence="1 2">DSM 25287</strain>
    </source>
</reference>
<evidence type="ECO:0000313" key="2">
    <source>
        <dbReference type="Proteomes" id="UP000295765"/>
    </source>
</evidence>
<dbReference type="Proteomes" id="UP000295765">
    <property type="component" value="Unassembled WGS sequence"/>
</dbReference>